<dbReference type="GeneTree" id="ENSGT00390000014405"/>
<dbReference type="SUPFAM" id="SSF53756">
    <property type="entry name" value="UDP-Glycosyltransferase/glycogen phosphorylase"/>
    <property type="match status" value="1"/>
</dbReference>
<name>A0A0U1RQF5_HUMAN</name>
<accession>A0A0U1RQF5</accession>
<keyword evidence="3 4" id="KW-1267">Proteomics identification</keyword>
<reference evidence="1 2" key="3">
    <citation type="journal article" date="2005" name="Nature">
        <title>The DNA sequence of the human X chromosome.</title>
        <authorList>
            <person name="Ross M.T."/>
            <person name="Grafham D.V."/>
            <person name="Coffey A.J."/>
            <person name="Scherer S."/>
            <person name="McLay K."/>
            <person name="Muzny D."/>
            <person name="Platzer M."/>
            <person name="Howell G.R."/>
            <person name="Burrows C."/>
            <person name="Bird C.P."/>
            <person name="Frankish A."/>
            <person name="Lovell F.L."/>
            <person name="Howe K.L."/>
            <person name="Ashurst J.L."/>
            <person name="Fulton R.S."/>
            <person name="Sudbrak R."/>
            <person name="Wen G."/>
            <person name="Jones M.C."/>
            <person name="Hurles M.E."/>
            <person name="Andrews T.D."/>
            <person name="Scott C.E."/>
            <person name="Searle S."/>
            <person name="Ramser J."/>
            <person name="Whittaker A."/>
            <person name="Deadman R."/>
            <person name="Carter N.P."/>
            <person name="Hunt S.E."/>
            <person name="Chen R."/>
            <person name="Cree A."/>
            <person name="Gunaratne P."/>
            <person name="Havlak P."/>
            <person name="Hodgson A."/>
            <person name="Metzker M.L."/>
            <person name="Richards S."/>
            <person name="Scott G."/>
            <person name="Steffen D."/>
            <person name="Sodergren E."/>
            <person name="Wheeler D.A."/>
            <person name="Worley K.C."/>
            <person name="Ainscough R."/>
            <person name="Ambrose K.D."/>
            <person name="Ansari-Lari M.A."/>
            <person name="Aradhya S."/>
            <person name="Ashwell R.I."/>
            <person name="Babbage A.K."/>
            <person name="Bagguley C.L."/>
            <person name="Ballabio A."/>
            <person name="Banerjee R."/>
            <person name="Barker G.E."/>
            <person name="Barlow K.F."/>
            <person name="Barrett I.P."/>
            <person name="Bates K.N."/>
            <person name="Beare D.M."/>
            <person name="Beasley H."/>
            <person name="Beasley O."/>
            <person name="Beck A."/>
            <person name="Bethel G."/>
            <person name="Blechschmidt K."/>
            <person name="Brady N."/>
            <person name="Bray-Allen S."/>
            <person name="Bridgeman A.M."/>
            <person name="Brown A.J."/>
            <person name="Brown M.J."/>
            <person name="Bonnin D."/>
            <person name="Bruford E.A."/>
            <person name="Buhay C."/>
            <person name="Burch P."/>
            <person name="Burford D."/>
            <person name="Burgess J."/>
            <person name="Burrill W."/>
            <person name="Burton J."/>
            <person name="Bye J.M."/>
            <person name="Carder C."/>
            <person name="Carrel L."/>
            <person name="Chako J."/>
            <person name="Chapman J.C."/>
            <person name="Chavez D."/>
            <person name="Chen E."/>
            <person name="Chen G."/>
            <person name="Chen Y."/>
            <person name="Chen Z."/>
            <person name="Chinault C."/>
            <person name="Ciccodicola A."/>
            <person name="Clark S.Y."/>
            <person name="Clarke G."/>
            <person name="Clee C.M."/>
            <person name="Clegg S."/>
            <person name="Clerc-Blankenburg K."/>
            <person name="Clifford K."/>
            <person name="Cobley V."/>
            <person name="Cole C.G."/>
            <person name="Conquer J.S."/>
            <person name="Corby N."/>
            <person name="Connor R.E."/>
            <person name="David R."/>
            <person name="Davies J."/>
            <person name="Davis C."/>
            <person name="Davis J."/>
            <person name="Delgado O."/>
            <person name="Deshazo D."/>
            <person name="Dhami P."/>
            <person name="Ding Y."/>
            <person name="Dinh H."/>
            <person name="Dodsworth S."/>
            <person name="Draper H."/>
            <person name="Dugan-Rocha S."/>
            <person name="Dunham A."/>
            <person name="Dunn M."/>
            <person name="Durbin K.J."/>
            <person name="Dutta I."/>
            <person name="Eades T."/>
            <person name="Ellwood M."/>
            <person name="Emery-Cohen A."/>
            <person name="Errington H."/>
            <person name="Evans K.L."/>
            <person name="Faulkner L."/>
            <person name="Francis F."/>
            <person name="Frankland J."/>
            <person name="Fraser A.E."/>
            <person name="Galgoczy P."/>
            <person name="Gilbert J."/>
            <person name="Gill R."/>
            <person name="Glockner G."/>
            <person name="Gregory S.G."/>
            <person name="Gribble S."/>
            <person name="Griffiths C."/>
            <person name="Grocock R."/>
            <person name="Gu Y."/>
            <person name="Gwilliam R."/>
            <person name="Hamilton C."/>
            <person name="Hart E.A."/>
            <person name="Hawes A."/>
            <person name="Heath P.D."/>
            <person name="Heitmann K."/>
            <person name="Hennig S."/>
            <person name="Hernandez J."/>
            <person name="Hinzmann B."/>
            <person name="Ho S."/>
            <person name="Hoffs M."/>
            <person name="Howden P.J."/>
            <person name="Huckle E.J."/>
            <person name="Hume J."/>
            <person name="Hunt P.J."/>
            <person name="Hunt A.R."/>
            <person name="Isherwood J."/>
            <person name="Jacob L."/>
            <person name="Johnson D."/>
            <person name="Jones S."/>
            <person name="de Jong P.J."/>
            <person name="Joseph S.S."/>
            <person name="Keenan S."/>
            <person name="Kelly S."/>
            <person name="Kershaw J.K."/>
            <person name="Khan Z."/>
            <person name="Kioschis P."/>
            <person name="Klages S."/>
            <person name="Knights A.J."/>
            <person name="Kosiura A."/>
            <person name="Kovar-Smith C."/>
            <person name="Laird G.K."/>
            <person name="Langford C."/>
            <person name="Lawlor S."/>
            <person name="Leversha M."/>
            <person name="Lewis L."/>
            <person name="Liu W."/>
            <person name="Lloyd C."/>
            <person name="Lloyd D.M."/>
            <person name="Loulseged H."/>
            <person name="Loveland J.E."/>
            <person name="Lovell J.D."/>
            <person name="Lozado R."/>
            <person name="Lu J."/>
            <person name="Lyne R."/>
            <person name="Ma J."/>
            <person name="Maheshwari M."/>
            <person name="Matthews L.H."/>
            <person name="McDowall J."/>
            <person name="McLaren S."/>
            <person name="McMurray A."/>
            <person name="Meidl P."/>
            <person name="Meitinger T."/>
            <person name="Milne S."/>
            <person name="Miner G."/>
            <person name="Mistry S.L."/>
            <person name="Morgan M."/>
            <person name="Morris S."/>
            <person name="Muller I."/>
            <person name="Mullikin J.C."/>
            <person name="Nguyen N."/>
            <person name="Nordsiek G."/>
            <person name="Nyakatura G."/>
            <person name="O'Dell C.N."/>
            <person name="Okwuonu G."/>
            <person name="Palmer S."/>
            <person name="Pandian R."/>
            <person name="Parker D."/>
            <person name="Parrish J."/>
            <person name="Pasternak S."/>
            <person name="Patel D."/>
            <person name="Pearce A.V."/>
            <person name="Pearson D.M."/>
            <person name="Pelan S.E."/>
            <person name="Perez L."/>
            <person name="Porter K.M."/>
            <person name="Ramsey Y."/>
            <person name="Reichwald K."/>
            <person name="Rhodes S."/>
            <person name="Ridler K.A."/>
            <person name="Schlessinger D."/>
            <person name="Schueler M.G."/>
            <person name="Sehra H.K."/>
            <person name="Shaw-Smith C."/>
            <person name="Shen H."/>
            <person name="Sheridan E.M."/>
            <person name="Shownkeen R."/>
            <person name="Skuce C.D."/>
            <person name="Smith M.L."/>
            <person name="Sotheran E.C."/>
            <person name="Steingruber H.E."/>
            <person name="Steward C.A."/>
            <person name="Storey R."/>
            <person name="Swann R.M."/>
            <person name="Swarbreck D."/>
            <person name="Tabor P.E."/>
            <person name="Taudien S."/>
            <person name="Taylor T."/>
            <person name="Teague B."/>
            <person name="Thomas K."/>
            <person name="Thorpe A."/>
            <person name="Timms K."/>
            <person name="Tracey A."/>
            <person name="Trevanion S."/>
            <person name="Tromans A.C."/>
            <person name="d'Urso M."/>
            <person name="Verduzco D."/>
            <person name="Villasana D."/>
            <person name="Waldron L."/>
            <person name="Wall M."/>
            <person name="Wang Q."/>
            <person name="Warren J."/>
            <person name="Warry G.L."/>
            <person name="Wei X."/>
            <person name="West A."/>
            <person name="Whitehead S.L."/>
            <person name="Whiteley M.N."/>
            <person name="Wilkinson J.E."/>
            <person name="Willey D.L."/>
            <person name="Williams G."/>
            <person name="Williams L."/>
            <person name="Williamson A."/>
            <person name="Williamson H."/>
            <person name="Wilming L."/>
            <person name="Woodmansey R.L."/>
            <person name="Wray P.W."/>
            <person name="Yen J."/>
            <person name="Zhang J."/>
            <person name="Zhou J."/>
            <person name="Zoghbi H."/>
            <person name="Zorilla S."/>
            <person name="Buck D."/>
            <person name="Reinhardt R."/>
            <person name="Poustka A."/>
            <person name="Rosenthal A."/>
            <person name="Lehrach H."/>
            <person name="Meindl A."/>
            <person name="Minx P.J."/>
            <person name="Hillier L.W."/>
            <person name="Willard H.F."/>
            <person name="Wilson R.K."/>
            <person name="Waterston R.H."/>
            <person name="Rice C.M."/>
            <person name="Vaudin M."/>
            <person name="Coulson A."/>
            <person name="Nelson D.L."/>
            <person name="Weinstock G."/>
            <person name="Sulston J.E."/>
            <person name="Durbin R."/>
            <person name="Hubbard T."/>
            <person name="Gibbs R.A."/>
            <person name="Beck S."/>
            <person name="Rogers J."/>
            <person name="Bentley D.R."/>
        </authorList>
    </citation>
    <scope>NUCLEOTIDE SEQUENCE [LARGE SCALE GENOMIC DNA]</scope>
</reference>
<feature type="non-terminal residue" evidence="1">
    <location>
        <position position="51"/>
    </location>
</feature>
<organism evidence="1 2">
    <name type="scientific">Homo sapiens</name>
    <name type="common">Human</name>
    <dbReference type="NCBI Taxonomy" id="9606"/>
    <lineage>
        <taxon>Eukaryota</taxon>
        <taxon>Metazoa</taxon>
        <taxon>Chordata</taxon>
        <taxon>Craniata</taxon>
        <taxon>Vertebrata</taxon>
        <taxon>Euteleostomi</taxon>
        <taxon>Mammalia</taxon>
        <taxon>Eutheria</taxon>
        <taxon>Euarchontoglires</taxon>
        <taxon>Primates</taxon>
        <taxon>Haplorrhini</taxon>
        <taxon>Catarrhini</taxon>
        <taxon>Hominidae</taxon>
        <taxon>Homo</taxon>
    </lineage>
</organism>
<dbReference type="HGNC" id="HGNC:8957">
    <property type="gene designation" value="PIGA"/>
</dbReference>
<keyword evidence="2" id="KW-1185">Reference proteome</keyword>
<dbReference type="VEuPathDB" id="HostDB:ENSG00000165195"/>
<evidence type="ECO:0007829" key="4">
    <source>
        <dbReference type="ProteomicsDB" id="A0A0U1RQF5"/>
    </source>
</evidence>
<dbReference type="AlphaFoldDB" id="A0A0U1RQF5"/>
<proteinExistence type="evidence at protein level"/>
<gene>
    <name evidence="1" type="primary">PIGA</name>
</gene>
<dbReference type="SMR" id="A0A0U1RQF5"/>
<reference evidence="1" key="4">
    <citation type="submission" date="2025-08" db="UniProtKB">
        <authorList>
            <consortium name="Ensembl"/>
        </authorList>
    </citation>
    <scope>IDENTIFICATION</scope>
</reference>
<evidence type="ECO:0000313" key="1">
    <source>
        <dbReference type="Ensembl" id="ENSP00000488970.1"/>
    </source>
</evidence>
<reference evidence="1 2" key="2">
    <citation type="journal article" date="2004" name="Nature">
        <title>Finishing the euchromatic sequence of the human genome.</title>
        <authorList>
            <consortium name="International Human Genome Sequencing Consortium"/>
        </authorList>
    </citation>
    <scope>NUCLEOTIDE SEQUENCE [LARGE SCALE GENOMIC DNA]</scope>
</reference>
<dbReference type="Antibodypedia" id="23929">
    <property type="antibodies" value="203 antibodies from 28 providers"/>
</dbReference>
<dbReference type="EMBL" id="AC095351">
    <property type="status" value="NOT_ANNOTATED_CDS"/>
    <property type="molecule type" value="Genomic_DNA"/>
</dbReference>
<evidence type="ECO:0007829" key="3">
    <source>
        <dbReference type="PeptideAtlas" id="A0A0U1RQF5"/>
    </source>
</evidence>
<sequence length="51" mass="5653">QGHIFLNTSLTEAFCMAIVEAASCGLQVYDRVSVEAVLPMDKRLDRLISHC</sequence>
<dbReference type="MassIVE" id="A0A0U1RQF5"/>
<reference evidence="1" key="5">
    <citation type="submission" date="2025-09" db="UniProtKB">
        <authorList>
            <consortium name="Ensembl"/>
        </authorList>
    </citation>
    <scope>IDENTIFICATION</scope>
</reference>
<dbReference type="OpenTargets" id="ENSG00000165195"/>
<dbReference type="OrthoDB" id="734129at2759"/>
<dbReference type="ExpressionAtlas" id="A0A0U1RQF5">
    <property type="expression patterns" value="baseline and differential"/>
</dbReference>
<protein>
    <submittedName>
        <fullName evidence="1">Phosphatidylinositol glycan anchor biosynthesis class A</fullName>
    </submittedName>
</protein>
<feature type="non-terminal residue" evidence="1">
    <location>
        <position position="1"/>
    </location>
</feature>
<dbReference type="Ensembl" id="ENST00000475746.1">
    <property type="protein sequence ID" value="ENSP00000488970.1"/>
    <property type="gene ID" value="ENSG00000165195.16"/>
</dbReference>
<dbReference type="PANTHER" id="PTHR45871:SF1">
    <property type="entry name" value="PHOSPHATIDYLINOSITOL N-ACETYLGLUCOSAMINYLTRANSFERASE SUBUNIT A"/>
    <property type="match status" value="1"/>
</dbReference>
<dbReference type="Proteomes" id="UP000005640">
    <property type="component" value="Chromosome X"/>
</dbReference>
<dbReference type="PANTHER" id="PTHR45871">
    <property type="entry name" value="N-ACETYLGLUCOSAMINYL-PHOSPHATIDYLINOSITOL BIOSYNTHETIC PROTEIN"/>
    <property type="match status" value="1"/>
</dbReference>
<dbReference type="Bgee" id="ENSG00000165195">
    <property type="expression patterns" value="Expressed in secondary oocyte and 179 other cell types or tissues"/>
</dbReference>
<reference evidence="1 2" key="1">
    <citation type="journal article" date="2001" name="Nature">
        <title>Initial sequencing and analysis of the human genome.</title>
        <authorList>
            <consortium name="International Human Genome Sequencing Consortium"/>
            <person name="Lander E.S."/>
            <person name="Linton L.M."/>
            <person name="Birren B."/>
            <person name="Nusbaum C."/>
            <person name="Zody M.C."/>
            <person name="Baldwin J."/>
            <person name="Devon K."/>
            <person name="Dewar K."/>
            <person name="Doyle M."/>
            <person name="FitzHugh W."/>
            <person name="Funke R."/>
            <person name="Gage D."/>
            <person name="Harris K."/>
            <person name="Heaford A."/>
            <person name="Howland J."/>
            <person name="Kann L."/>
            <person name="Lehoczky J."/>
            <person name="LeVine R."/>
            <person name="McEwan P."/>
            <person name="McKernan K."/>
            <person name="Meldrim J."/>
            <person name="Mesirov J.P."/>
            <person name="Miranda C."/>
            <person name="Morris W."/>
            <person name="Naylor J."/>
            <person name="Raymond C."/>
            <person name="Rosetti M."/>
            <person name="Santos R."/>
            <person name="Sheridan A."/>
            <person name="Sougnez C."/>
            <person name="Stange-Thomann N."/>
            <person name="Stojanovic N."/>
            <person name="Subramanian A."/>
            <person name="Wyman D."/>
            <person name="Rogers J."/>
            <person name="Sulston J."/>
            <person name="Ainscough R."/>
            <person name="Beck S."/>
            <person name="Bentley D."/>
            <person name="Burton J."/>
            <person name="Clee C."/>
            <person name="Carter N."/>
            <person name="Coulson A."/>
            <person name="Deadman R."/>
            <person name="Deloukas P."/>
            <person name="Dunham A."/>
            <person name="Dunham I."/>
            <person name="Durbin R."/>
            <person name="French L."/>
            <person name="Grafham D."/>
            <person name="Gregory S."/>
            <person name="Hubbard T."/>
            <person name="Humphray S."/>
            <person name="Hunt A."/>
            <person name="Jones M."/>
            <person name="Lloyd C."/>
            <person name="McMurray A."/>
            <person name="Matthews L."/>
            <person name="Mercer S."/>
            <person name="Milne S."/>
            <person name="Mullikin J.C."/>
            <person name="Mungall A."/>
            <person name="Plumb R."/>
            <person name="Ross M."/>
            <person name="Shownkeen R."/>
            <person name="Sims S."/>
            <person name="Waterston R.H."/>
            <person name="Wilson R.K."/>
            <person name="Hillier L.W."/>
            <person name="McPherson J.D."/>
            <person name="Marra M.A."/>
            <person name="Mardis E.R."/>
            <person name="Fulton L.A."/>
            <person name="Chinwalla A.T."/>
            <person name="Pepin K.H."/>
            <person name="Gish W.R."/>
            <person name="Chissoe S.L."/>
            <person name="Wendl M.C."/>
            <person name="Delehaunty K.D."/>
            <person name="Miner T.L."/>
            <person name="Delehaunty A."/>
            <person name="Kramer J.B."/>
            <person name="Cook L.L."/>
            <person name="Fulton R.S."/>
            <person name="Johnson D.L."/>
            <person name="Minx P.J."/>
            <person name="Clifton S.W."/>
            <person name="Hawkins T."/>
            <person name="Branscomb E."/>
            <person name="Predki P."/>
            <person name="Richardson P."/>
            <person name="Wenning S."/>
            <person name="Slezak T."/>
            <person name="Doggett N."/>
            <person name="Cheng J.F."/>
            <person name="Olsen A."/>
            <person name="Lucas S."/>
            <person name="Elkin C."/>
            <person name="Uberbacher E."/>
            <person name="Frazier M."/>
            <person name="Gibbs R.A."/>
            <person name="Muzny D.M."/>
            <person name="Scherer S.E."/>
            <person name="Bouck J.B."/>
            <person name="Sodergren E.J."/>
            <person name="Worley K.C."/>
            <person name="Rives C.M."/>
            <person name="Gorrell J.H."/>
            <person name="Metzker M.L."/>
            <person name="Naylor S.L."/>
            <person name="Kucherlapati R.S."/>
            <person name="Nelson D.L."/>
            <person name="Weinstock G.M."/>
            <person name="Sakaki Y."/>
            <person name="Fujiyama A."/>
            <person name="Hattori M."/>
            <person name="Yada T."/>
            <person name="Toyoda A."/>
            <person name="Itoh T."/>
            <person name="Kawagoe C."/>
            <person name="Watanabe H."/>
            <person name="Totoki Y."/>
            <person name="Taylor T."/>
            <person name="Weissenbach J."/>
            <person name="Heilig R."/>
            <person name="Saurin W."/>
            <person name="Artiguenave F."/>
            <person name="Brottier P."/>
            <person name="Bruls T."/>
            <person name="Pelletier E."/>
            <person name="Robert C."/>
            <person name="Wincker P."/>
            <person name="Smith D.R."/>
            <person name="Doucette-Stamm L."/>
            <person name="Rubenfield M."/>
            <person name="Weinstock K."/>
            <person name="Lee H.M."/>
            <person name="Dubois J."/>
            <person name="Rosenthal A."/>
            <person name="Platzer M."/>
            <person name="Nyakatura G."/>
            <person name="Taudien S."/>
            <person name="Rump A."/>
            <person name="Yang H."/>
            <person name="Yu J."/>
            <person name="Wang J."/>
            <person name="Huang G."/>
            <person name="Gu J."/>
            <person name="Hood L."/>
            <person name="Rowen L."/>
            <person name="Madan A."/>
            <person name="Qin S."/>
            <person name="Davis R.W."/>
            <person name="Federspiel N.A."/>
            <person name="Abola A.P."/>
            <person name="Proctor M.J."/>
            <person name="Myers R.M."/>
            <person name="Schmutz J."/>
            <person name="Dickson M."/>
            <person name="Grimwood J."/>
            <person name="Cox D.R."/>
            <person name="Olson M.V."/>
            <person name="Kaul R."/>
            <person name="Raymond C."/>
            <person name="Shimizu N."/>
            <person name="Kawasaki K."/>
            <person name="Minoshima S."/>
            <person name="Evans G.A."/>
            <person name="Athanasiou M."/>
            <person name="Schultz R."/>
            <person name="Roe B.A."/>
            <person name="Chen F."/>
            <person name="Pan H."/>
            <person name="Ramser J."/>
            <person name="Lehrach H."/>
            <person name="Reinhardt R."/>
            <person name="McCombie W.R."/>
            <person name="de la Bastide M."/>
            <person name="Dedhia N."/>
            <person name="Blocker H."/>
            <person name="Hornischer K."/>
            <person name="Nordsiek G."/>
            <person name="Agarwala R."/>
            <person name="Aravind L."/>
            <person name="Bailey J.A."/>
            <person name="Bateman A."/>
            <person name="Batzoglou S."/>
            <person name="Birney E."/>
            <person name="Bork P."/>
            <person name="Brown D.G."/>
            <person name="Burge C.B."/>
            <person name="Cerutti L."/>
            <person name="Chen H.C."/>
            <person name="Church D."/>
            <person name="Clamp M."/>
            <person name="Copley R.R."/>
            <person name="Doerks T."/>
            <person name="Eddy S.R."/>
            <person name="Eichler E.E."/>
            <person name="Furey T.S."/>
            <person name="Galagan J."/>
            <person name="Gilbert J.G."/>
            <person name="Harmon C."/>
            <person name="Hayashizaki Y."/>
            <person name="Haussler D."/>
            <person name="Hermjakob H."/>
            <person name="Hokamp K."/>
            <person name="Jang W."/>
            <person name="Johnson L.S."/>
            <person name="Jones T.A."/>
            <person name="Kasif S."/>
            <person name="Kaspryzk A."/>
            <person name="Kennedy S."/>
            <person name="Kent W.J."/>
            <person name="Kitts P."/>
            <person name="Koonin E.V."/>
            <person name="Korf I."/>
            <person name="Kulp D."/>
            <person name="Lancet D."/>
            <person name="Lowe T.M."/>
            <person name="McLysaght A."/>
            <person name="Mikkelsen T."/>
            <person name="Moran J.V."/>
            <person name="Mulder N."/>
            <person name="Pollara V.J."/>
            <person name="Ponting C.P."/>
            <person name="Schuler G."/>
            <person name="Schultz J."/>
            <person name="Slater G."/>
            <person name="Smit A.F."/>
            <person name="Stupka E."/>
            <person name="Szustakowski J."/>
            <person name="Thierry-Mieg D."/>
            <person name="Thierry-Mieg J."/>
            <person name="Wagner L."/>
            <person name="Wallis J."/>
            <person name="Wheeler R."/>
            <person name="Williams A."/>
            <person name="Wolf Y.I."/>
            <person name="Wolfe K.H."/>
            <person name="Yang S.P."/>
            <person name="Yeh R.F."/>
            <person name="Collins F."/>
            <person name="Guyer M.S."/>
            <person name="Peterson J."/>
            <person name="Felsenfeld A."/>
            <person name="Wetterstrand K.A."/>
            <person name="Patrinos A."/>
            <person name="Morgan M.J."/>
            <person name="de Jong P."/>
            <person name="Catanese J.J."/>
            <person name="Osoegawa K."/>
            <person name="Shizuya H."/>
            <person name="Choi S."/>
            <person name="Chen Y.J."/>
        </authorList>
    </citation>
    <scope>NUCLEOTIDE SEQUENCE [LARGE SCALE GENOMIC DNA]</scope>
</reference>
<evidence type="ECO:0000313" key="2">
    <source>
        <dbReference type="Proteomes" id="UP000005640"/>
    </source>
</evidence>